<reference evidence="1" key="1">
    <citation type="submission" date="2021-03" db="EMBL/GenBank/DDBJ databases">
        <authorList>
            <person name="Bekaert M."/>
        </authorList>
    </citation>
    <scope>NUCLEOTIDE SEQUENCE</scope>
</reference>
<sequence length="165" mass="18662">MAEKICKEATRGGESAEGFADSAVQRCLQNIKVTIDCKVREHILNALTADNSWDFKMVEWKNRKSDGTAASYGMIAFGKSPNQQFVDVILALYNMDYVLDGRAEVKTREQAWFHPYSSDEDVSLTFGSIQNFFRVKALEECKSRGFIKSVEYVKSLNDIPESPNK</sequence>
<name>A0A8S3RWU6_MYTED</name>
<dbReference type="EMBL" id="CAJPWZ010001257">
    <property type="protein sequence ID" value="CAG2211291.1"/>
    <property type="molecule type" value="Genomic_DNA"/>
</dbReference>
<comment type="caution">
    <text evidence="1">The sequence shown here is derived from an EMBL/GenBank/DDBJ whole genome shotgun (WGS) entry which is preliminary data.</text>
</comment>
<accession>A0A8S3RWU6</accession>
<gene>
    <name evidence="1" type="ORF">MEDL_25231</name>
</gene>
<proteinExistence type="predicted"/>
<evidence type="ECO:0000313" key="1">
    <source>
        <dbReference type="EMBL" id="CAG2211291.1"/>
    </source>
</evidence>
<protein>
    <submittedName>
        <fullName evidence="1">Uncharacterized protein</fullName>
    </submittedName>
</protein>
<dbReference type="AlphaFoldDB" id="A0A8S3RWU6"/>
<evidence type="ECO:0000313" key="2">
    <source>
        <dbReference type="Proteomes" id="UP000683360"/>
    </source>
</evidence>
<keyword evidence="2" id="KW-1185">Reference proteome</keyword>
<dbReference type="Proteomes" id="UP000683360">
    <property type="component" value="Unassembled WGS sequence"/>
</dbReference>
<organism evidence="1 2">
    <name type="scientific">Mytilus edulis</name>
    <name type="common">Blue mussel</name>
    <dbReference type="NCBI Taxonomy" id="6550"/>
    <lineage>
        <taxon>Eukaryota</taxon>
        <taxon>Metazoa</taxon>
        <taxon>Spiralia</taxon>
        <taxon>Lophotrochozoa</taxon>
        <taxon>Mollusca</taxon>
        <taxon>Bivalvia</taxon>
        <taxon>Autobranchia</taxon>
        <taxon>Pteriomorphia</taxon>
        <taxon>Mytilida</taxon>
        <taxon>Mytiloidea</taxon>
        <taxon>Mytilidae</taxon>
        <taxon>Mytilinae</taxon>
        <taxon>Mytilus</taxon>
    </lineage>
</organism>